<dbReference type="AlphaFoldDB" id="A0A238ZH90"/>
<evidence type="ECO:0000259" key="3">
    <source>
        <dbReference type="Pfam" id="PF02481"/>
    </source>
</evidence>
<dbReference type="Pfam" id="PF17782">
    <property type="entry name" value="WHD_DprA"/>
    <property type="match status" value="1"/>
</dbReference>
<accession>A0A238ZH90</accession>
<dbReference type="Proteomes" id="UP000198324">
    <property type="component" value="Unassembled WGS sequence"/>
</dbReference>
<dbReference type="InterPro" id="IPR003488">
    <property type="entry name" value="DprA"/>
</dbReference>
<organism evidence="5 6">
    <name type="scientific">Humidesulfovibrio mexicanus</name>
    <dbReference type="NCBI Taxonomy" id="147047"/>
    <lineage>
        <taxon>Bacteria</taxon>
        <taxon>Pseudomonadati</taxon>
        <taxon>Thermodesulfobacteriota</taxon>
        <taxon>Desulfovibrionia</taxon>
        <taxon>Desulfovibrionales</taxon>
        <taxon>Desulfovibrionaceae</taxon>
        <taxon>Humidesulfovibrio</taxon>
    </lineage>
</organism>
<dbReference type="Gene3D" id="3.40.50.450">
    <property type="match status" value="1"/>
</dbReference>
<dbReference type="NCBIfam" id="TIGR00732">
    <property type="entry name" value="dprA"/>
    <property type="match status" value="1"/>
</dbReference>
<gene>
    <name evidence="5" type="ORF">SAMN04488503_1520</name>
</gene>
<feature type="region of interest" description="Disordered" evidence="2">
    <location>
        <begin position="308"/>
        <end position="333"/>
    </location>
</feature>
<dbReference type="Gene3D" id="1.10.10.10">
    <property type="entry name" value="Winged helix-like DNA-binding domain superfamily/Winged helix DNA-binding domain"/>
    <property type="match status" value="1"/>
</dbReference>
<dbReference type="SUPFAM" id="SSF102405">
    <property type="entry name" value="MCP/YpsA-like"/>
    <property type="match status" value="1"/>
</dbReference>
<dbReference type="InterPro" id="IPR057666">
    <property type="entry name" value="DrpA_SLOG"/>
</dbReference>
<dbReference type="EMBL" id="FZOC01000002">
    <property type="protein sequence ID" value="SNR82388.1"/>
    <property type="molecule type" value="Genomic_DNA"/>
</dbReference>
<dbReference type="GO" id="GO:0009294">
    <property type="term" value="P:DNA-mediated transformation"/>
    <property type="evidence" value="ECO:0007669"/>
    <property type="project" value="InterPro"/>
</dbReference>
<comment type="similarity">
    <text evidence="1">Belongs to the DprA/Smf family.</text>
</comment>
<feature type="domain" description="Smf/DprA SLOG" evidence="3">
    <location>
        <begin position="85"/>
        <end position="293"/>
    </location>
</feature>
<keyword evidence="6" id="KW-1185">Reference proteome</keyword>
<proteinExistence type="inferred from homology"/>
<evidence type="ECO:0000256" key="1">
    <source>
        <dbReference type="ARBA" id="ARBA00006525"/>
    </source>
</evidence>
<protein>
    <submittedName>
        <fullName evidence="5">DNA processing protein</fullName>
    </submittedName>
</protein>
<dbReference type="PANTHER" id="PTHR43022:SF1">
    <property type="entry name" value="PROTEIN SMF"/>
    <property type="match status" value="1"/>
</dbReference>
<evidence type="ECO:0000313" key="5">
    <source>
        <dbReference type="EMBL" id="SNR82388.1"/>
    </source>
</evidence>
<evidence type="ECO:0000313" key="6">
    <source>
        <dbReference type="Proteomes" id="UP000198324"/>
    </source>
</evidence>
<dbReference type="Pfam" id="PF02481">
    <property type="entry name" value="DNA_processg_A"/>
    <property type="match status" value="1"/>
</dbReference>
<reference evidence="5 6" key="1">
    <citation type="submission" date="2017-06" db="EMBL/GenBank/DDBJ databases">
        <authorList>
            <person name="Kim H.J."/>
            <person name="Triplett B.A."/>
        </authorList>
    </citation>
    <scope>NUCLEOTIDE SEQUENCE [LARGE SCALE GENOMIC DNA]</scope>
    <source>
        <strain evidence="5 6">DSM 13116</strain>
    </source>
</reference>
<dbReference type="OrthoDB" id="9785707at2"/>
<evidence type="ECO:0000259" key="4">
    <source>
        <dbReference type="Pfam" id="PF17782"/>
    </source>
</evidence>
<dbReference type="InterPro" id="IPR041614">
    <property type="entry name" value="DprA_WH"/>
</dbReference>
<dbReference type="RefSeq" id="WP_089273306.1">
    <property type="nucleotide sequence ID" value="NZ_FZOC01000002.1"/>
</dbReference>
<dbReference type="PANTHER" id="PTHR43022">
    <property type="entry name" value="PROTEIN SMF"/>
    <property type="match status" value="1"/>
</dbReference>
<sequence length="399" mass="42748">MSLDAAKEFFSCLALRNTPGLGPRSWKSILQAYPSAFAAVSDARNWAERKILPKNRAEAFLQEPWRPAAEAEYRAVRAAAGQVRVLTWFDPRFPGRLKEIPDPPVLLYCQGDVSLLKNPAVAVVGARECTLLGLRSVERISADLSRFGVTVVSGMAAGIDRQAHQSALGGVGSSIAVLGAGLDVHYPPENEDLRCALEAQGLVVTEFGPGTRPEARNFPVRNRIISGLSLGVLVAEAAARSGSLITARLASEQGREVFALPGPLGQPTFAGCHKLIKQGAALVENAEDIIRALRFQFASELASVPSALPRKEDTAATQQDPVAPPVRPQSAPVGGRLLPDSLTDSERALLARLSTDAKLHIDVLTQALGEDASAMSRRLLVLELQGLVRQWPGMYYSLA</sequence>
<feature type="domain" description="DprA winged helix" evidence="4">
    <location>
        <begin position="339"/>
        <end position="394"/>
    </location>
</feature>
<dbReference type="InterPro" id="IPR036388">
    <property type="entry name" value="WH-like_DNA-bd_sf"/>
</dbReference>
<evidence type="ECO:0000256" key="2">
    <source>
        <dbReference type="SAM" id="MobiDB-lite"/>
    </source>
</evidence>
<name>A0A238ZH90_9BACT</name>